<evidence type="ECO:0000313" key="4">
    <source>
        <dbReference type="EMBL" id="GGF50858.1"/>
    </source>
</evidence>
<dbReference type="GO" id="GO:0016853">
    <property type="term" value="F:isomerase activity"/>
    <property type="evidence" value="ECO:0007669"/>
    <property type="project" value="UniProtKB-KW"/>
</dbReference>
<dbReference type="Proteomes" id="UP000632498">
    <property type="component" value="Unassembled WGS sequence"/>
</dbReference>
<accession>A0A917BMQ2</accession>
<dbReference type="Gene3D" id="3.90.850.10">
    <property type="entry name" value="Fumarylacetoacetase-like, C-terminal domain"/>
    <property type="match status" value="1"/>
</dbReference>
<evidence type="ECO:0000313" key="5">
    <source>
        <dbReference type="Proteomes" id="UP000632498"/>
    </source>
</evidence>
<gene>
    <name evidence="4" type="primary">hpaG</name>
    <name evidence="4" type="ORF">GCM10011332_00130</name>
</gene>
<dbReference type="InterPro" id="IPR051121">
    <property type="entry name" value="FAH"/>
</dbReference>
<name>A0A917BMQ2_9PROT</name>
<evidence type="ECO:0000259" key="3">
    <source>
        <dbReference type="Pfam" id="PF01557"/>
    </source>
</evidence>
<dbReference type="GO" id="GO:0044281">
    <property type="term" value="P:small molecule metabolic process"/>
    <property type="evidence" value="ECO:0007669"/>
    <property type="project" value="UniProtKB-ARBA"/>
</dbReference>
<evidence type="ECO:0000256" key="1">
    <source>
        <dbReference type="ARBA" id="ARBA00010211"/>
    </source>
</evidence>
<dbReference type="RefSeq" id="WP_188659661.1">
    <property type="nucleotide sequence ID" value="NZ_BMHV01000001.1"/>
</dbReference>
<comment type="caution">
    <text evidence="4">The sequence shown here is derived from an EMBL/GenBank/DDBJ whole genome shotgun (WGS) entry which is preliminary data.</text>
</comment>
<comment type="similarity">
    <text evidence="1">Belongs to the FAH family.</text>
</comment>
<protein>
    <submittedName>
        <fullName evidence="4">2-hydroxyhepta-2,4-diene-1,7-dioate isomerase</fullName>
    </submittedName>
</protein>
<keyword evidence="2" id="KW-0479">Metal-binding</keyword>
<dbReference type="InterPro" id="IPR036663">
    <property type="entry name" value="Fumarylacetoacetase_C_sf"/>
</dbReference>
<dbReference type="SUPFAM" id="SSF56529">
    <property type="entry name" value="FAH"/>
    <property type="match status" value="1"/>
</dbReference>
<organism evidence="4 5">
    <name type="scientific">Terasakiella brassicae</name>
    <dbReference type="NCBI Taxonomy" id="1634917"/>
    <lineage>
        <taxon>Bacteria</taxon>
        <taxon>Pseudomonadati</taxon>
        <taxon>Pseudomonadota</taxon>
        <taxon>Alphaproteobacteria</taxon>
        <taxon>Rhodospirillales</taxon>
        <taxon>Terasakiellaceae</taxon>
        <taxon>Terasakiella</taxon>
    </lineage>
</organism>
<proteinExistence type="inferred from homology"/>
<keyword evidence="4" id="KW-0413">Isomerase</keyword>
<reference evidence="4" key="1">
    <citation type="journal article" date="2014" name="Int. J. Syst. Evol. Microbiol.">
        <title>Complete genome sequence of Corynebacterium casei LMG S-19264T (=DSM 44701T), isolated from a smear-ripened cheese.</title>
        <authorList>
            <consortium name="US DOE Joint Genome Institute (JGI-PGF)"/>
            <person name="Walter F."/>
            <person name="Albersmeier A."/>
            <person name="Kalinowski J."/>
            <person name="Ruckert C."/>
        </authorList>
    </citation>
    <scope>NUCLEOTIDE SEQUENCE</scope>
    <source>
        <strain evidence="4">CGMCC 1.15254</strain>
    </source>
</reference>
<feature type="domain" description="Fumarylacetoacetase-like C-terminal" evidence="3">
    <location>
        <begin position="71"/>
        <end position="276"/>
    </location>
</feature>
<keyword evidence="5" id="KW-1185">Reference proteome</keyword>
<dbReference type="PANTHER" id="PTHR42796">
    <property type="entry name" value="FUMARYLACETOACETATE HYDROLASE DOMAIN-CONTAINING PROTEIN 2A-RELATED"/>
    <property type="match status" value="1"/>
</dbReference>
<dbReference type="AlphaFoldDB" id="A0A917BMQ2"/>
<dbReference type="EMBL" id="BMHV01000001">
    <property type="protein sequence ID" value="GGF50858.1"/>
    <property type="molecule type" value="Genomic_DNA"/>
</dbReference>
<dbReference type="InterPro" id="IPR011234">
    <property type="entry name" value="Fumarylacetoacetase-like_C"/>
</dbReference>
<dbReference type="Pfam" id="PF01557">
    <property type="entry name" value="FAA_hydrolase"/>
    <property type="match status" value="1"/>
</dbReference>
<reference evidence="4" key="2">
    <citation type="submission" date="2020-09" db="EMBL/GenBank/DDBJ databases">
        <authorList>
            <person name="Sun Q."/>
            <person name="Zhou Y."/>
        </authorList>
    </citation>
    <scope>NUCLEOTIDE SEQUENCE</scope>
    <source>
        <strain evidence="4">CGMCC 1.15254</strain>
    </source>
</reference>
<dbReference type="FunFam" id="3.90.850.10:FF:000012">
    <property type="entry name" value="Putative 2-hydroxyhepta-2,4-diene-1,7-dioate isomerase"/>
    <property type="match status" value="1"/>
</dbReference>
<dbReference type="GO" id="GO:0046872">
    <property type="term" value="F:metal ion binding"/>
    <property type="evidence" value="ECO:0007669"/>
    <property type="project" value="UniProtKB-KW"/>
</dbReference>
<evidence type="ECO:0000256" key="2">
    <source>
        <dbReference type="ARBA" id="ARBA00022723"/>
    </source>
</evidence>
<sequence>MKLVRFGEKGNEKPGVLDNQGNIRSLEGHLDDIDGCSIAAGAFDRIAGLDMDSLPVIEGARLGPCVGNIGKILCIGLNYSDHAAEAGMEVPREPVLFTKATSAINGPNDDVLLPRGSVKTDWECELAVVIGKHAKYVREEEALDYVAGYCILNDVSERAYQIESTGQWVKGKSCDTFAPIGPWLVTKDEIPDPQNLSMWLEVNGKRYQEGTTETMVFGVRHLISYLSRFMSLQPGDVISTGTPPGVGMGQNPPVYLKAGDEMVLGIQGLGVQRQKVIAE</sequence>
<dbReference type="PANTHER" id="PTHR42796:SF4">
    <property type="entry name" value="FUMARYLACETOACETATE HYDROLASE DOMAIN-CONTAINING PROTEIN 2A"/>
    <property type="match status" value="1"/>
</dbReference>